<evidence type="ECO:0000313" key="2">
    <source>
        <dbReference type="EMBL" id="RIE07178.1"/>
    </source>
</evidence>
<sequence>MSGAPGQNGASVAARTCLSPRLIAYAQHVREHFPRAIAGTTVADLDALADDVCTSLDDFPLTTGVLGCTVFEHGEAYTAIREGLRRDEPARYRFTLAHELSEILLRRYLDALPDQCRREHVCDAFAAELLLPHAAVLATVAVLIEAHAGGPGPSDATLDQLARRMAFTYDVSLTAARISIAECLPKGT</sequence>
<dbReference type="Pfam" id="PF06114">
    <property type="entry name" value="Peptidase_M78"/>
    <property type="match status" value="1"/>
</dbReference>
<feature type="domain" description="IrrE N-terminal-like" evidence="1">
    <location>
        <begin position="86"/>
        <end position="139"/>
    </location>
</feature>
<evidence type="ECO:0000313" key="3">
    <source>
        <dbReference type="EMBL" id="RIE08345.1"/>
    </source>
</evidence>
<gene>
    <name evidence="3" type="ORF">SMC5_08210</name>
    <name evidence="2" type="ORF">SMC6_07335</name>
</gene>
<dbReference type="EMBL" id="QXIT01000126">
    <property type="protein sequence ID" value="RIE07178.1"/>
    <property type="molecule type" value="Genomic_DNA"/>
</dbReference>
<dbReference type="OrthoDB" id="9794834at2"/>
<name>A0A398D3M7_9BACT</name>
<dbReference type="Proteomes" id="UP000266489">
    <property type="component" value="Unassembled WGS sequence"/>
</dbReference>
<comment type="caution">
    <text evidence="2">The sequence shown here is derived from an EMBL/GenBank/DDBJ whole genome shotgun (WGS) entry which is preliminary data.</text>
</comment>
<dbReference type="AlphaFoldDB" id="A0A398D3M7"/>
<evidence type="ECO:0000313" key="4">
    <source>
        <dbReference type="Proteomes" id="UP000266260"/>
    </source>
</evidence>
<dbReference type="PANTHER" id="PTHR43236:SF2">
    <property type="entry name" value="BLL0069 PROTEIN"/>
    <property type="match status" value="1"/>
</dbReference>
<organism evidence="2 4">
    <name type="scientific">Candidatus Cryosericum odellii</name>
    <dbReference type="NCBI Taxonomy" id="2290917"/>
    <lineage>
        <taxon>Bacteria</taxon>
        <taxon>Pseudomonadati</taxon>
        <taxon>Caldisericota/Cryosericota group</taxon>
        <taxon>Candidatus Cryosericota</taxon>
        <taxon>Candidatus Cryosericia</taxon>
        <taxon>Candidatus Cryosericales</taxon>
        <taxon>Candidatus Cryosericaceae</taxon>
        <taxon>Candidatus Cryosericum</taxon>
    </lineage>
</organism>
<reference evidence="4 5" key="1">
    <citation type="submission" date="2018-09" db="EMBL/GenBank/DDBJ databases">
        <title>Discovery and Ecogenomic Context for Candidatus Cryosericales, a Global Caldiserica Order Active in Thawing Permafrost.</title>
        <authorList>
            <person name="Martinez M.A."/>
            <person name="Woodcroft B.J."/>
            <person name="Ignacio Espinoza J.C."/>
            <person name="Zayed A."/>
            <person name="Singleton C.M."/>
            <person name="Boyd J."/>
            <person name="Li Y.-F."/>
            <person name="Purvine S."/>
            <person name="Maughan H."/>
            <person name="Hodgkins S.B."/>
            <person name="Anderson D."/>
            <person name="Sederholm M."/>
            <person name="Temperton B."/>
            <person name="Saleska S.R."/>
            <person name="Tyson G.W."/>
            <person name="Rich V.I."/>
        </authorList>
    </citation>
    <scope>NUCLEOTIDE SEQUENCE [LARGE SCALE GENOMIC DNA]</scope>
    <source>
        <strain evidence="3 5">SMC5</strain>
        <strain evidence="2 4">SMC6</strain>
    </source>
</reference>
<keyword evidence="4" id="KW-1185">Reference proteome</keyword>
<accession>A0A398D3M7</accession>
<accession>A0A398D087</accession>
<dbReference type="InterPro" id="IPR010359">
    <property type="entry name" value="IrrE_HExxH"/>
</dbReference>
<dbReference type="Gene3D" id="1.10.10.2910">
    <property type="match status" value="1"/>
</dbReference>
<protein>
    <submittedName>
        <fullName evidence="2">ImmA/IrrE family metallo-endopeptidase</fullName>
    </submittedName>
</protein>
<evidence type="ECO:0000313" key="5">
    <source>
        <dbReference type="Proteomes" id="UP000266489"/>
    </source>
</evidence>
<dbReference type="InterPro" id="IPR052345">
    <property type="entry name" value="Rad_response_metalloprotease"/>
</dbReference>
<dbReference type="Proteomes" id="UP000266260">
    <property type="component" value="Unassembled WGS sequence"/>
</dbReference>
<dbReference type="EMBL" id="QXIU01000203">
    <property type="protein sequence ID" value="RIE08345.1"/>
    <property type="molecule type" value="Genomic_DNA"/>
</dbReference>
<proteinExistence type="predicted"/>
<evidence type="ECO:0000259" key="1">
    <source>
        <dbReference type="Pfam" id="PF06114"/>
    </source>
</evidence>
<dbReference type="PANTHER" id="PTHR43236">
    <property type="entry name" value="ANTITOXIN HIGA1"/>
    <property type="match status" value="1"/>
</dbReference>